<dbReference type="AlphaFoldDB" id="A0AAJ8M6M4"/>
<gene>
    <name evidence="2" type="ORF">I302_101558</name>
</gene>
<keyword evidence="3" id="KW-1185">Reference proteome</keyword>
<reference evidence="2" key="1">
    <citation type="submission" date="2013-07" db="EMBL/GenBank/DDBJ databases">
        <authorList>
            <consortium name="The Broad Institute Genome Sequencing Platform"/>
            <person name="Cuomo C."/>
            <person name="Litvintseva A."/>
            <person name="Chen Y."/>
            <person name="Heitman J."/>
            <person name="Sun S."/>
            <person name="Springer D."/>
            <person name="Dromer F."/>
            <person name="Young S.K."/>
            <person name="Zeng Q."/>
            <person name="Gargeya S."/>
            <person name="Fitzgerald M."/>
            <person name="Abouelleil A."/>
            <person name="Alvarado L."/>
            <person name="Berlin A.M."/>
            <person name="Chapman S.B."/>
            <person name="Dewar J."/>
            <person name="Goldberg J."/>
            <person name="Griggs A."/>
            <person name="Gujja S."/>
            <person name="Hansen M."/>
            <person name="Howarth C."/>
            <person name="Imamovic A."/>
            <person name="Larimer J."/>
            <person name="McCowan C."/>
            <person name="Murphy C."/>
            <person name="Pearson M."/>
            <person name="Priest M."/>
            <person name="Roberts A."/>
            <person name="Saif S."/>
            <person name="Shea T."/>
            <person name="Sykes S."/>
            <person name="Wortman J."/>
            <person name="Nusbaum C."/>
            <person name="Birren B."/>
        </authorList>
    </citation>
    <scope>NUCLEOTIDE SEQUENCE</scope>
    <source>
        <strain evidence="2">CBS 10118</strain>
    </source>
</reference>
<protein>
    <submittedName>
        <fullName evidence="2">Uncharacterized protein</fullName>
    </submittedName>
</protein>
<dbReference type="RefSeq" id="XP_065725380.1">
    <property type="nucleotide sequence ID" value="XM_065869308.1"/>
</dbReference>
<evidence type="ECO:0000256" key="1">
    <source>
        <dbReference type="SAM" id="Phobius"/>
    </source>
</evidence>
<evidence type="ECO:0000313" key="3">
    <source>
        <dbReference type="Proteomes" id="UP000092730"/>
    </source>
</evidence>
<accession>A0AAJ8M6M4</accession>
<keyword evidence="1" id="KW-0812">Transmembrane</keyword>
<dbReference type="Proteomes" id="UP000092730">
    <property type="component" value="Chromosome 1"/>
</dbReference>
<reference evidence="2" key="2">
    <citation type="submission" date="2024-02" db="EMBL/GenBank/DDBJ databases">
        <title>Comparative genomics of Cryptococcus and Kwoniella reveals pathogenesis evolution and contrasting modes of karyotype evolution via chromosome fusion or intercentromeric recombination.</title>
        <authorList>
            <person name="Coelho M.A."/>
            <person name="David-Palma M."/>
            <person name="Shea T."/>
            <person name="Bowers K."/>
            <person name="McGinley-Smith S."/>
            <person name="Mohammad A.W."/>
            <person name="Gnirke A."/>
            <person name="Yurkov A.M."/>
            <person name="Nowrousian M."/>
            <person name="Sun S."/>
            <person name="Cuomo C.A."/>
            <person name="Heitman J."/>
        </authorList>
    </citation>
    <scope>NUCLEOTIDE SEQUENCE</scope>
    <source>
        <strain evidence="2">CBS 10118</strain>
    </source>
</reference>
<dbReference type="KEGG" id="kbi:90824332"/>
<organism evidence="2 3">
    <name type="scientific">Kwoniella bestiolae CBS 10118</name>
    <dbReference type="NCBI Taxonomy" id="1296100"/>
    <lineage>
        <taxon>Eukaryota</taxon>
        <taxon>Fungi</taxon>
        <taxon>Dikarya</taxon>
        <taxon>Basidiomycota</taxon>
        <taxon>Agaricomycotina</taxon>
        <taxon>Tremellomycetes</taxon>
        <taxon>Tremellales</taxon>
        <taxon>Cryptococcaceae</taxon>
        <taxon>Kwoniella</taxon>
    </lineage>
</organism>
<keyword evidence="1" id="KW-1133">Transmembrane helix</keyword>
<dbReference type="EMBL" id="CP144541">
    <property type="protein sequence ID" value="WVW79589.1"/>
    <property type="molecule type" value="Genomic_DNA"/>
</dbReference>
<sequence>MTYTQAHLYRLVCQSLSNYALVVFPVKYWVMFNFISWSIVTICSAAAKDFAGLMLLQFSWAHSKLPSYLLSYLSACGISYTFQPCKPNGS</sequence>
<keyword evidence="1" id="KW-0472">Membrane</keyword>
<name>A0AAJ8M6M4_9TREE</name>
<feature type="transmembrane region" description="Helical" evidence="1">
    <location>
        <begin position="28"/>
        <end position="47"/>
    </location>
</feature>
<dbReference type="GeneID" id="90824332"/>
<evidence type="ECO:0000313" key="2">
    <source>
        <dbReference type="EMBL" id="WVW79589.1"/>
    </source>
</evidence>
<proteinExistence type="predicted"/>